<name>A0AAD9QBM8_ACRCE</name>
<feature type="region of interest" description="Disordered" evidence="1">
    <location>
        <begin position="235"/>
        <end position="260"/>
    </location>
</feature>
<reference evidence="2" key="1">
    <citation type="journal article" date="2023" name="G3 (Bethesda)">
        <title>Whole genome assembly and annotation of the endangered Caribbean coral Acropora cervicornis.</title>
        <authorList>
            <person name="Selwyn J.D."/>
            <person name="Vollmer S.V."/>
        </authorList>
    </citation>
    <scope>NUCLEOTIDE SEQUENCE</scope>
    <source>
        <strain evidence="2">K2</strain>
    </source>
</reference>
<dbReference type="PANTHER" id="PTHR22896:SF0">
    <property type="entry name" value="CYCLIN N-TERMINAL DOMAIN-CONTAINING PROTEIN"/>
    <property type="match status" value="1"/>
</dbReference>
<evidence type="ECO:0000313" key="3">
    <source>
        <dbReference type="Proteomes" id="UP001249851"/>
    </source>
</evidence>
<evidence type="ECO:0000256" key="1">
    <source>
        <dbReference type="SAM" id="MobiDB-lite"/>
    </source>
</evidence>
<protein>
    <submittedName>
        <fullName evidence="2">CDK5 and ABL1 enzyme substrate 1</fullName>
    </submittedName>
</protein>
<dbReference type="Proteomes" id="UP001249851">
    <property type="component" value="Unassembled WGS sequence"/>
</dbReference>
<evidence type="ECO:0000313" key="2">
    <source>
        <dbReference type="EMBL" id="KAK2558356.1"/>
    </source>
</evidence>
<dbReference type="PANTHER" id="PTHR22896">
    <property type="entry name" value="CDK5 AND ABL1 ENZYME SUBSTRATE 1"/>
    <property type="match status" value="1"/>
</dbReference>
<feature type="compositionally biased region" description="Polar residues" evidence="1">
    <location>
        <begin position="237"/>
        <end position="258"/>
    </location>
</feature>
<proteinExistence type="predicted"/>
<gene>
    <name evidence="2" type="ORF">P5673_019497</name>
</gene>
<accession>A0AAD9QBM8</accession>
<dbReference type="EMBL" id="JARQWQ010000045">
    <property type="protein sequence ID" value="KAK2558356.1"/>
    <property type="molecule type" value="Genomic_DNA"/>
</dbReference>
<sequence length="349" mass="39202">MAAVTSGRRSRRKSRRTASACAFLSNISLDGNVVQDALNACETEMGHVHKTESIEWHSHRGRLLHSISEPSNSSTSEDIKELTIIPKNINEKILHRERSVTDVVSERCPQEKSVVIQRSVSLSESNASSSLNESIRRSKSKISCLTGTSFHLKRRATDKRIVLCSGYRTPFITYSVLKYHKDNQEAGQEGMRRISTIVPNQFVGIEGVELGSADKTVSYRSLLTSTYPFGWKEEPSCQGTGTPLTKQVDPGSTSQESPDTGFISLSEYDPHLLDDPELTSGRHRKVLSLPSYLVSMVAYAKPSELKKDLNEQFREKFPNLNITLTKLRRNVHLIHLQLHMRSCILKNSY</sequence>
<keyword evidence="3" id="KW-1185">Reference proteome</keyword>
<reference evidence="2" key="2">
    <citation type="journal article" date="2023" name="Science">
        <title>Genomic signatures of disease resistance in endangered staghorn corals.</title>
        <authorList>
            <person name="Vollmer S.V."/>
            <person name="Selwyn J.D."/>
            <person name="Despard B.A."/>
            <person name="Roesel C.L."/>
        </authorList>
    </citation>
    <scope>NUCLEOTIDE SEQUENCE</scope>
    <source>
        <strain evidence="2">K2</strain>
    </source>
</reference>
<dbReference type="InterPro" id="IPR012388">
    <property type="entry name" value="CABLES1/2"/>
</dbReference>
<dbReference type="AlphaFoldDB" id="A0AAD9QBM8"/>
<organism evidence="2 3">
    <name type="scientific">Acropora cervicornis</name>
    <name type="common">Staghorn coral</name>
    <dbReference type="NCBI Taxonomy" id="6130"/>
    <lineage>
        <taxon>Eukaryota</taxon>
        <taxon>Metazoa</taxon>
        <taxon>Cnidaria</taxon>
        <taxon>Anthozoa</taxon>
        <taxon>Hexacorallia</taxon>
        <taxon>Scleractinia</taxon>
        <taxon>Astrocoeniina</taxon>
        <taxon>Acroporidae</taxon>
        <taxon>Acropora</taxon>
    </lineage>
</organism>
<comment type="caution">
    <text evidence="2">The sequence shown here is derived from an EMBL/GenBank/DDBJ whole genome shotgun (WGS) entry which is preliminary data.</text>
</comment>
<dbReference type="GO" id="GO:0051726">
    <property type="term" value="P:regulation of cell cycle"/>
    <property type="evidence" value="ECO:0007669"/>
    <property type="project" value="InterPro"/>
</dbReference>